<protein>
    <recommendedName>
        <fullName evidence="2">Zn(2)-C6 fungal-type domain-containing protein</fullName>
    </recommendedName>
</protein>
<dbReference type="Proteomes" id="UP000184330">
    <property type="component" value="Unassembled WGS sequence"/>
</dbReference>
<sequence>MATTTTDSNTSSSMIRRRTHARSKKGCLTCKERHVRCDERLPYCGNCLRLGRECSYTQVLPQTCPNDVDKQPPASFQASEQAWLTKISPRDFQMYYCPPHHRDIPSSTISVIQQAQEISRRRPMPRSCLLTIAQHYTPKYNLLAAEHECVKHAIVSFAAYMHFQATKSQISQEVCIQHIGSALRQLQKDILTFGPNNSDAVVTASIFLAGTAQDWLISPAFYPSRLADEWIREQWAVFVDGYSKALTQIILSKLRTVYPDFCGSSFQLRSFSLRSNLATPPLPANKLQIRTRVKLVLDSIFSASCIFGLQKWREAEFEALEKLANSVDAALAAESDDDTYHQLAWLRSWLFWMDLRKANTCDEQVLLGALFYALVLTVVPLFPARYAESLVEVGEEKIRRADLELRQSEGKWEEFGLLKLVEDILPNF</sequence>
<keyword evidence="4" id="KW-1185">Reference proteome</keyword>
<reference evidence="3 4" key="1">
    <citation type="submission" date="2016-03" db="EMBL/GenBank/DDBJ databases">
        <authorList>
            <person name="Ploux O."/>
        </authorList>
    </citation>
    <scope>NUCLEOTIDE SEQUENCE [LARGE SCALE GENOMIC DNA]</scope>
    <source>
        <strain evidence="3 4">UAMH 11012</strain>
    </source>
</reference>
<evidence type="ECO:0000313" key="4">
    <source>
        <dbReference type="Proteomes" id="UP000184330"/>
    </source>
</evidence>
<dbReference type="GO" id="GO:0000981">
    <property type="term" value="F:DNA-binding transcription factor activity, RNA polymerase II-specific"/>
    <property type="evidence" value="ECO:0007669"/>
    <property type="project" value="InterPro"/>
</dbReference>
<dbReference type="AlphaFoldDB" id="A0A1L7XWA3"/>
<keyword evidence="1" id="KW-0539">Nucleus</keyword>
<evidence type="ECO:0000259" key="2">
    <source>
        <dbReference type="PROSITE" id="PS50048"/>
    </source>
</evidence>
<organism evidence="3 4">
    <name type="scientific">Phialocephala subalpina</name>
    <dbReference type="NCBI Taxonomy" id="576137"/>
    <lineage>
        <taxon>Eukaryota</taxon>
        <taxon>Fungi</taxon>
        <taxon>Dikarya</taxon>
        <taxon>Ascomycota</taxon>
        <taxon>Pezizomycotina</taxon>
        <taxon>Leotiomycetes</taxon>
        <taxon>Helotiales</taxon>
        <taxon>Mollisiaceae</taxon>
        <taxon>Phialocephala</taxon>
        <taxon>Phialocephala fortinii species complex</taxon>
    </lineage>
</organism>
<dbReference type="PROSITE" id="PS00463">
    <property type="entry name" value="ZN2_CY6_FUNGAL_1"/>
    <property type="match status" value="1"/>
</dbReference>
<dbReference type="EMBL" id="FJOG01000068">
    <property type="protein sequence ID" value="CZR69269.1"/>
    <property type="molecule type" value="Genomic_DNA"/>
</dbReference>
<feature type="domain" description="Zn(2)-C6 fungal-type" evidence="2">
    <location>
        <begin position="26"/>
        <end position="56"/>
    </location>
</feature>
<dbReference type="Gene3D" id="4.10.240.10">
    <property type="entry name" value="Zn(2)-C6 fungal-type DNA-binding domain"/>
    <property type="match status" value="1"/>
</dbReference>
<dbReference type="PANTHER" id="PTHR37534">
    <property type="entry name" value="TRANSCRIPTIONAL ACTIVATOR PROTEIN UGA3"/>
    <property type="match status" value="1"/>
</dbReference>
<dbReference type="InterPro" id="IPR036864">
    <property type="entry name" value="Zn2-C6_fun-type_DNA-bd_sf"/>
</dbReference>
<dbReference type="PROSITE" id="PS50048">
    <property type="entry name" value="ZN2_CY6_FUNGAL_2"/>
    <property type="match status" value="1"/>
</dbReference>
<evidence type="ECO:0000256" key="1">
    <source>
        <dbReference type="ARBA" id="ARBA00023242"/>
    </source>
</evidence>
<evidence type="ECO:0000313" key="3">
    <source>
        <dbReference type="EMBL" id="CZR69269.1"/>
    </source>
</evidence>
<dbReference type="GO" id="GO:0008270">
    <property type="term" value="F:zinc ion binding"/>
    <property type="evidence" value="ECO:0007669"/>
    <property type="project" value="InterPro"/>
</dbReference>
<accession>A0A1L7XWA3</accession>
<dbReference type="SMART" id="SM00066">
    <property type="entry name" value="GAL4"/>
    <property type="match status" value="1"/>
</dbReference>
<dbReference type="CDD" id="cd00067">
    <property type="entry name" value="GAL4"/>
    <property type="match status" value="1"/>
</dbReference>
<proteinExistence type="predicted"/>
<dbReference type="PANTHER" id="PTHR37534:SF46">
    <property type="entry name" value="ZN(II)2CYS6 TRANSCRIPTION FACTOR (EUROFUNG)"/>
    <property type="match status" value="1"/>
</dbReference>
<dbReference type="STRING" id="576137.A0A1L7XWA3"/>
<dbReference type="SUPFAM" id="SSF57701">
    <property type="entry name" value="Zn2/Cys6 DNA-binding domain"/>
    <property type="match status" value="1"/>
</dbReference>
<name>A0A1L7XWA3_9HELO</name>
<dbReference type="Pfam" id="PF00172">
    <property type="entry name" value="Zn_clus"/>
    <property type="match status" value="1"/>
</dbReference>
<dbReference type="InterPro" id="IPR001138">
    <property type="entry name" value="Zn2Cys6_DnaBD"/>
</dbReference>
<dbReference type="OrthoDB" id="1924260at2759"/>
<gene>
    <name evidence="3" type="ORF">PAC_19169</name>
</gene>